<evidence type="ECO:0000256" key="1">
    <source>
        <dbReference type="SAM" id="Phobius"/>
    </source>
</evidence>
<keyword evidence="1" id="KW-1133">Transmembrane helix</keyword>
<keyword evidence="1" id="KW-0472">Membrane</keyword>
<dbReference type="EMBL" id="CP060693">
    <property type="protein sequence ID" value="QNM90623.1"/>
    <property type="molecule type" value="Genomic_DNA"/>
</dbReference>
<feature type="transmembrane region" description="Helical" evidence="1">
    <location>
        <begin position="81"/>
        <end position="103"/>
    </location>
</feature>
<dbReference type="RefSeq" id="WP_187474853.1">
    <property type="nucleotide sequence ID" value="NZ_CP060693.1"/>
</dbReference>
<evidence type="ECO:0000313" key="2">
    <source>
        <dbReference type="EMBL" id="QNM90623.1"/>
    </source>
</evidence>
<organism evidence="2 3">
    <name type="scientific">Aliarcobacter cryaerophilus</name>
    <dbReference type="NCBI Taxonomy" id="28198"/>
    <lineage>
        <taxon>Bacteria</taxon>
        <taxon>Pseudomonadati</taxon>
        <taxon>Campylobacterota</taxon>
        <taxon>Epsilonproteobacteria</taxon>
        <taxon>Campylobacterales</taxon>
        <taxon>Arcobacteraceae</taxon>
        <taxon>Aliarcobacter</taxon>
    </lineage>
</organism>
<proteinExistence type="predicted"/>
<gene>
    <name evidence="2" type="ORF">HOO34_02515</name>
</gene>
<evidence type="ECO:0000313" key="3">
    <source>
        <dbReference type="Proteomes" id="UP000515842"/>
    </source>
</evidence>
<dbReference type="Proteomes" id="UP000515842">
    <property type="component" value="Chromosome"/>
</dbReference>
<sequence length="286" mass="34147">MENFDKNIIVLSLILVSTFYLFYRSLFHTKKLTTFQQHNRRQLINKQGVILAFILALSYGYDYVLKNYLYQFFMNLFQLQISQNTFVLYGFGLVAVLIFLLNLKLSSYIKSKDERVVNIEQEATFANFKPVKREVKPIRFYSHYFSGISLERSPKDYTIQNVKLNINLSDIQKFKTAQEQKELKINDFYRRLIDYINSKSKIFEYQKIEDYEIQNCKNMFELKILIYNRFNNLTKKQYFASVSQLFQIANSDETEFLAFLRDSQHFKFSSISIKHAVLFLKMGVIK</sequence>
<accession>A0A7G9LPS4</accession>
<protein>
    <recommendedName>
        <fullName evidence="4">Transmembrane protein</fullName>
    </recommendedName>
</protein>
<dbReference type="AlphaFoldDB" id="A0A7G9LPS4"/>
<evidence type="ECO:0008006" key="4">
    <source>
        <dbReference type="Google" id="ProtNLM"/>
    </source>
</evidence>
<keyword evidence="1" id="KW-0812">Transmembrane</keyword>
<feature type="transmembrane region" description="Helical" evidence="1">
    <location>
        <begin position="43"/>
        <end position="61"/>
    </location>
</feature>
<feature type="transmembrane region" description="Helical" evidence="1">
    <location>
        <begin position="6"/>
        <end position="23"/>
    </location>
</feature>
<name>A0A7G9LPS4_9BACT</name>
<reference evidence="2 3" key="1">
    <citation type="journal article" date="2020" name="Front. Microbiol.">
        <title>Genomic Analysis and Antimicrobial Resistance of Aliarcobacter cryaerophilus Strains From German Water Poultry.</title>
        <authorList>
            <person name="Muller E."/>
            <person name="Hotzel H."/>
            <person name="Ahlers C."/>
            <person name="Hanel I."/>
            <person name="Tomaso H."/>
            <person name="Abdel-Glil M.Y."/>
        </authorList>
    </citation>
    <scope>NUCLEOTIDE SEQUENCE [LARGE SCALE GENOMIC DNA]</scope>
    <source>
        <strain evidence="2 3">16CS1285-4</strain>
    </source>
</reference>